<evidence type="ECO:0000313" key="1">
    <source>
        <dbReference type="EMBL" id="RZB65523.1"/>
    </source>
</evidence>
<dbReference type="AlphaFoldDB" id="A0A445GWE8"/>
<accession>A0A445GWE8</accession>
<sequence length="80" mass="9455">MSCSHDIATCKHAHHEYRNYIYPLYELESVSNVYRGLFEKLCNESYWPPCHKPMIYLDLDKKRNSKGLLVSSCTHTEMDI</sequence>
<comment type="caution">
    <text evidence="1">The sequence shown here is derived from an EMBL/GenBank/DDBJ whole genome shotgun (WGS) entry which is preliminary data.</text>
</comment>
<reference evidence="1 2" key="1">
    <citation type="submission" date="2018-09" db="EMBL/GenBank/DDBJ databases">
        <title>A high-quality reference genome of wild soybean provides a powerful tool to mine soybean genomes.</title>
        <authorList>
            <person name="Xie M."/>
            <person name="Chung C.Y.L."/>
            <person name="Li M.-W."/>
            <person name="Wong F.-L."/>
            <person name="Chan T.-F."/>
            <person name="Lam H.-M."/>
        </authorList>
    </citation>
    <scope>NUCLEOTIDE SEQUENCE [LARGE SCALE GENOMIC DNA]</scope>
    <source>
        <strain evidence="2">cv. W05</strain>
        <tissue evidence="1">Hypocotyl of etiolated seedlings</tissue>
    </source>
</reference>
<keyword evidence="2" id="KW-1185">Reference proteome</keyword>
<dbReference type="EMBL" id="QZWG01000015">
    <property type="protein sequence ID" value="RZB65523.1"/>
    <property type="molecule type" value="Genomic_DNA"/>
</dbReference>
<organism evidence="1 2">
    <name type="scientific">Glycine soja</name>
    <name type="common">Wild soybean</name>
    <dbReference type="NCBI Taxonomy" id="3848"/>
    <lineage>
        <taxon>Eukaryota</taxon>
        <taxon>Viridiplantae</taxon>
        <taxon>Streptophyta</taxon>
        <taxon>Embryophyta</taxon>
        <taxon>Tracheophyta</taxon>
        <taxon>Spermatophyta</taxon>
        <taxon>Magnoliopsida</taxon>
        <taxon>eudicotyledons</taxon>
        <taxon>Gunneridae</taxon>
        <taxon>Pentapetalae</taxon>
        <taxon>rosids</taxon>
        <taxon>fabids</taxon>
        <taxon>Fabales</taxon>
        <taxon>Fabaceae</taxon>
        <taxon>Papilionoideae</taxon>
        <taxon>50 kb inversion clade</taxon>
        <taxon>NPAAA clade</taxon>
        <taxon>indigoferoid/millettioid clade</taxon>
        <taxon>Phaseoleae</taxon>
        <taxon>Glycine</taxon>
        <taxon>Glycine subgen. Soja</taxon>
    </lineage>
</organism>
<evidence type="ECO:0000313" key="2">
    <source>
        <dbReference type="Proteomes" id="UP000289340"/>
    </source>
</evidence>
<proteinExistence type="predicted"/>
<name>A0A445GWE8_GLYSO</name>
<protein>
    <submittedName>
        <fullName evidence="1">Uncharacterized protein</fullName>
    </submittedName>
</protein>
<gene>
    <name evidence="1" type="ORF">D0Y65_041546</name>
</gene>
<dbReference type="Proteomes" id="UP000289340">
    <property type="component" value="Chromosome 15"/>
</dbReference>